<sequence length="283" mass="31220">MADGDKEMNLRFAGNCAECAMEIPRGTRAIYNQNARNVRHLVCAQPVEAIDRGTAGASARREYERREARDTARHEARVAQSKANVQAVFGTGFVGRVATFLAVDDGPARPRQSTRAWETGAVGEERVAERLDALGEVGVIALHDRRIPGTKANIDHLVVTPWGVWVVDAKRYRGKVDFDVVDSLFGFGGRKRLLVNRRDKTSLVDGVERQVAKVKEALGAGIDVNGCLCFVDAEWPLLLADFSVRDVYVCWPKKLARTLLKRQEPLLDPEPIARMLASAFPAA</sequence>
<evidence type="ECO:0000313" key="3">
    <source>
        <dbReference type="Proteomes" id="UP001205337"/>
    </source>
</evidence>
<gene>
    <name evidence="2" type="ORF">NUH29_01890</name>
</gene>
<reference evidence="2 3" key="1">
    <citation type="submission" date="2022-08" db="EMBL/GenBank/DDBJ databases">
        <authorList>
            <person name="Li F."/>
        </authorList>
    </citation>
    <scope>NUCLEOTIDE SEQUENCE [LARGE SCALE GENOMIC DNA]</scope>
    <source>
        <strain evidence="2 3">10F1B-8-1</strain>
    </source>
</reference>
<dbReference type="Pfam" id="PF08378">
    <property type="entry name" value="NERD"/>
    <property type="match status" value="1"/>
</dbReference>
<evidence type="ECO:0000313" key="2">
    <source>
        <dbReference type="EMBL" id="MCS0498298.1"/>
    </source>
</evidence>
<dbReference type="PROSITE" id="PS50965">
    <property type="entry name" value="NERD"/>
    <property type="match status" value="1"/>
</dbReference>
<keyword evidence="3" id="KW-1185">Reference proteome</keyword>
<dbReference type="RefSeq" id="WP_258797192.1">
    <property type="nucleotide sequence ID" value="NZ_JANTHX010000003.1"/>
</dbReference>
<evidence type="ECO:0000259" key="1">
    <source>
        <dbReference type="PROSITE" id="PS50965"/>
    </source>
</evidence>
<protein>
    <submittedName>
        <fullName evidence="2">NERD domain-containing protein</fullName>
    </submittedName>
</protein>
<dbReference type="EMBL" id="JANTHX010000003">
    <property type="protein sequence ID" value="MCS0498298.1"/>
    <property type="molecule type" value="Genomic_DNA"/>
</dbReference>
<dbReference type="Proteomes" id="UP001205337">
    <property type="component" value="Unassembled WGS sequence"/>
</dbReference>
<accession>A0ABT1ZC71</accession>
<feature type="domain" description="NERD" evidence="1">
    <location>
        <begin position="119"/>
        <end position="237"/>
    </location>
</feature>
<dbReference type="InterPro" id="IPR011528">
    <property type="entry name" value="NERD"/>
</dbReference>
<comment type="caution">
    <text evidence="2">The sequence shown here is derived from an EMBL/GenBank/DDBJ whole genome shotgun (WGS) entry which is preliminary data.</text>
</comment>
<name>A0ABT1ZC71_9MICO</name>
<organism evidence="2 3">
    <name type="scientific">Protaetiibacter mangrovi</name>
    <dbReference type="NCBI Taxonomy" id="2970926"/>
    <lineage>
        <taxon>Bacteria</taxon>
        <taxon>Bacillati</taxon>
        <taxon>Actinomycetota</taxon>
        <taxon>Actinomycetes</taxon>
        <taxon>Micrococcales</taxon>
        <taxon>Microbacteriaceae</taxon>
        <taxon>Protaetiibacter</taxon>
    </lineage>
</organism>
<proteinExistence type="predicted"/>